<gene>
    <name evidence="1" type="ORF">Patl1_02168</name>
</gene>
<evidence type="ECO:0000313" key="2">
    <source>
        <dbReference type="Proteomes" id="UP001164250"/>
    </source>
</evidence>
<reference evidence="2" key="1">
    <citation type="journal article" date="2023" name="G3 (Bethesda)">
        <title>Genome assembly and association tests identify interacting loci associated with vigor, precocity, and sex in interspecific pistachio rootstocks.</title>
        <authorList>
            <person name="Palmer W."/>
            <person name="Jacygrad E."/>
            <person name="Sagayaradj S."/>
            <person name="Cavanaugh K."/>
            <person name="Han R."/>
            <person name="Bertier L."/>
            <person name="Beede B."/>
            <person name="Kafkas S."/>
            <person name="Golino D."/>
            <person name="Preece J."/>
            <person name="Michelmore R."/>
        </authorList>
    </citation>
    <scope>NUCLEOTIDE SEQUENCE [LARGE SCALE GENOMIC DNA]</scope>
</reference>
<dbReference type="Proteomes" id="UP001164250">
    <property type="component" value="Chromosome 1"/>
</dbReference>
<keyword evidence="2" id="KW-1185">Reference proteome</keyword>
<sequence>MVSYTFYDKAIRAYRERSLLSKLLVIGTVSKADKNHTGRLKLKDFREVINDIERYRHLKYKLICKKQQFKNIDVLLKNAQGDPKKDSMELDIEAFTKALSEVDSQTKQLPATAQVAAQEGTYLANCFNRMEHCEKYPEGPLRFRGTGHHRFHPLRYKYLGQFAPLGGEQTAAQLPGDWVSIGHSSQWLSYSVYASKQAGAQDFW</sequence>
<comment type="caution">
    <text evidence="1">The sequence shown here is derived from an EMBL/GenBank/DDBJ whole genome shotgun (WGS) entry which is preliminary data.</text>
</comment>
<protein>
    <submittedName>
        <fullName evidence="1">Uncharacterized protein</fullName>
    </submittedName>
</protein>
<evidence type="ECO:0000313" key="1">
    <source>
        <dbReference type="EMBL" id="KAJ0110808.1"/>
    </source>
</evidence>
<organism evidence="1 2">
    <name type="scientific">Pistacia atlantica</name>
    <dbReference type="NCBI Taxonomy" id="434234"/>
    <lineage>
        <taxon>Eukaryota</taxon>
        <taxon>Viridiplantae</taxon>
        <taxon>Streptophyta</taxon>
        <taxon>Embryophyta</taxon>
        <taxon>Tracheophyta</taxon>
        <taxon>Spermatophyta</taxon>
        <taxon>Magnoliopsida</taxon>
        <taxon>eudicotyledons</taxon>
        <taxon>Gunneridae</taxon>
        <taxon>Pentapetalae</taxon>
        <taxon>rosids</taxon>
        <taxon>malvids</taxon>
        <taxon>Sapindales</taxon>
        <taxon>Anacardiaceae</taxon>
        <taxon>Pistacia</taxon>
    </lineage>
</organism>
<dbReference type="EMBL" id="CM047897">
    <property type="protein sequence ID" value="KAJ0110808.1"/>
    <property type="molecule type" value="Genomic_DNA"/>
</dbReference>
<accession>A0ACC1C5H7</accession>
<name>A0ACC1C5H7_9ROSI</name>
<proteinExistence type="predicted"/>